<dbReference type="GO" id="GO:0036380">
    <property type="term" value="F:UDP-N-acetylglucosamine-undecaprenyl-phosphate N-acetylglucosaminephosphotransferase activity"/>
    <property type="evidence" value="ECO:0007669"/>
    <property type="project" value="UniProtKB-UniRule"/>
</dbReference>
<feature type="transmembrane region" description="Helical" evidence="12">
    <location>
        <begin position="178"/>
        <end position="196"/>
    </location>
</feature>
<keyword evidence="6 12" id="KW-0812">Transmembrane</keyword>
<evidence type="ECO:0000256" key="10">
    <source>
        <dbReference type="ARBA" id="ARBA00023136"/>
    </source>
</evidence>
<dbReference type="UniPathway" id="UPA00281"/>
<feature type="transmembrane region" description="Helical" evidence="12">
    <location>
        <begin position="96"/>
        <end position="113"/>
    </location>
</feature>
<comment type="function">
    <text evidence="12">Catalyzes the transfer of the GlcNAc-1-phosphate moiety from UDP-GlcNAc onto the carrier lipid undecaprenyl phosphate (C55-P), yielding GlcNAc-pyrophosphoryl-undecaprenyl (GlcNAc-PP-C55).</text>
</comment>
<keyword evidence="2 12" id="KW-1003">Cell membrane</keyword>
<dbReference type="GO" id="GO:0016757">
    <property type="term" value="F:glycosyltransferase activity"/>
    <property type="evidence" value="ECO:0007669"/>
    <property type="project" value="UniProtKB-KW"/>
</dbReference>
<comment type="pathway">
    <text evidence="12">Bacterial outer membrane biogenesis; LPS O-antigen biosynthesis.</text>
</comment>
<dbReference type="InterPro" id="IPR018480">
    <property type="entry name" value="PNAcMuramoyl-5peptid_Trfase_CS"/>
</dbReference>
<feature type="transmembrane region" description="Helical" evidence="12">
    <location>
        <begin position="67"/>
        <end position="84"/>
    </location>
</feature>
<gene>
    <name evidence="12" type="primary">wecA</name>
    <name evidence="14" type="ORF">C8D90_10657</name>
</gene>
<protein>
    <recommendedName>
        <fullName evidence="12">Undecaprenyl-phosphate alpha-N-acetylglucosaminyl 1-phosphate transferase</fullName>
        <ecNumber evidence="12">2.7.8.33</ecNumber>
    </recommendedName>
    <alternativeName>
        <fullName evidence="12">UDP-GlcNAc:undecaprenyl-phosphate GlcNAc-1-phosphate transferase</fullName>
    </alternativeName>
    <alternativeName>
        <fullName evidence="12">Undecaprenyl-phosphate GlcNAc-1-phosphate transferase</fullName>
    </alternativeName>
</protein>
<evidence type="ECO:0000256" key="1">
    <source>
        <dbReference type="ARBA" id="ARBA00004651"/>
    </source>
</evidence>
<keyword evidence="5 12" id="KW-0808">Transferase</keyword>
<evidence type="ECO:0000313" key="14">
    <source>
        <dbReference type="EMBL" id="RDK89852.1"/>
    </source>
</evidence>
<comment type="cofactor">
    <cofactor evidence="12">
        <name>Mn(2+)</name>
        <dbReference type="ChEBI" id="CHEBI:29035"/>
    </cofactor>
</comment>
<feature type="binding site" evidence="13">
    <location>
        <position position="147"/>
    </location>
    <ligand>
        <name>Mg(2+)</name>
        <dbReference type="ChEBI" id="CHEBI:18420"/>
    </ligand>
</feature>
<comment type="cofactor">
    <cofactor evidence="12 13">
        <name>Mg(2+)</name>
        <dbReference type="ChEBI" id="CHEBI:18420"/>
    </cofactor>
</comment>
<sequence>MFSLLIAALLSSTFGILIARKVAVWIGLVDKPNQRKLHSGNIPLVGGIAIYLAICVLYFLFPQLPPHSTAYLFSVSLLLLVGILDDRFDLPVLPRVTAQAAAAILLMVDGAYLYSLGNLAFGEELLLGVIGYVITLFAMWASINAFNMSDGIDGLLGGLTAVSLAALAFCFSRGGQEVPAIWCLCLIGALVPYLLFNLGVFGRRFKIFMGDAGSTLLGFTLLWLLIMATQGEMAVIAPATALWLIAIPLMDMTAITIRRIRRGDSPFKPDREHLHHILMRSGLTGRQTLMVMVLFASLIALIGIGLDVMAVPELFSVTLFLLMFVSYFYVLAQLLRRSPQAAAMKGTPVSSPVGH</sequence>
<evidence type="ECO:0000256" key="3">
    <source>
        <dbReference type="ARBA" id="ARBA00022519"/>
    </source>
</evidence>
<dbReference type="PROSITE" id="PS01348">
    <property type="entry name" value="MRAY_2"/>
    <property type="match status" value="1"/>
</dbReference>
<feature type="transmembrane region" description="Helical" evidence="12">
    <location>
        <begin position="6"/>
        <end position="29"/>
    </location>
</feature>
<keyword evidence="10 12" id="KW-0472">Membrane</keyword>
<evidence type="ECO:0000256" key="13">
    <source>
        <dbReference type="PIRSR" id="PIRSR600715-1"/>
    </source>
</evidence>
<dbReference type="RefSeq" id="WP_115459217.1">
    <property type="nucleotide sequence ID" value="NZ_QRAP01000006.1"/>
</dbReference>
<evidence type="ECO:0000256" key="5">
    <source>
        <dbReference type="ARBA" id="ARBA00022679"/>
    </source>
</evidence>
<feature type="transmembrane region" description="Helical" evidence="12">
    <location>
        <begin position="314"/>
        <end position="335"/>
    </location>
</feature>
<feature type="transmembrane region" description="Helical" evidence="12">
    <location>
        <begin position="41"/>
        <end position="61"/>
    </location>
</feature>
<feature type="binding site" evidence="13">
    <location>
        <position position="211"/>
    </location>
    <ligand>
        <name>Mg(2+)</name>
        <dbReference type="ChEBI" id="CHEBI:18420"/>
    </ligand>
</feature>
<dbReference type="EC" id="2.7.8.33" evidence="12"/>
<dbReference type="GO" id="GO:0030145">
    <property type="term" value="F:manganese ion binding"/>
    <property type="evidence" value="ECO:0007669"/>
    <property type="project" value="InterPro"/>
</dbReference>
<dbReference type="GO" id="GO:0009276">
    <property type="term" value="C:Gram-negative-bacterium-type cell wall"/>
    <property type="evidence" value="ECO:0007669"/>
    <property type="project" value="InterPro"/>
</dbReference>
<dbReference type="NCBIfam" id="TIGR02380">
    <property type="entry name" value="ECA_wecA"/>
    <property type="match status" value="1"/>
</dbReference>
<dbReference type="GO" id="GO:0009246">
    <property type="term" value="P:enterobacterial common antigen biosynthetic process"/>
    <property type="evidence" value="ECO:0007669"/>
    <property type="project" value="UniProtKB-UniRule"/>
</dbReference>
<evidence type="ECO:0000313" key="15">
    <source>
        <dbReference type="Proteomes" id="UP000254848"/>
    </source>
</evidence>
<dbReference type="GO" id="GO:0009243">
    <property type="term" value="P:O antigen biosynthetic process"/>
    <property type="evidence" value="ECO:0007669"/>
    <property type="project" value="UniProtKB-UniRule"/>
</dbReference>
<dbReference type="InterPro" id="IPR000715">
    <property type="entry name" value="Glycosyl_transferase_4"/>
</dbReference>
<proteinExistence type="inferred from homology"/>
<keyword evidence="7 12" id="KW-0460">Magnesium</keyword>
<keyword evidence="9 12" id="KW-1133">Transmembrane helix</keyword>
<evidence type="ECO:0000256" key="12">
    <source>
        <dbReference type="HAMAP-Rule" id="MF_02030"/>
    </source>
</evidence>
<comment type="similarity">
    <text evidence="12">Belongs to the glycosyltransferase 4 family. WecA subfamily.</text>
</comment>
<comment type="catalytic activity">
    <reaction evidence="12">
        <text>di-trans,octa-cis-undecaprenyl phosphate + UDP-N-acetyl-alpha-D-glucosamine = N-acetyl-alpha-D-glucosaminyl-di-trans,octa-cis-undecaprenyl diphosphate + UMP</text>
        <dbReference type="Rhea" id="RHEA:28090"/>
        <dbReference type="ChEBI" id="CHEBI:57705"/>
        <dbReference type="ChEBI" id="CHEBI:57865"/>
        <dbReference type="ChEBI" id="CHEBI:60392"/>
        <dbReference type="ChEBI" id="CHEBI:62959"/>
        <dbReference type="EC" id="2.7.8.33"/>
    </reaction>
</comment>
<comment type="pathway">
    <text evidence="12">Bacterial outer membrane biogenesis; enterobacterial common antigen biosynthesis.</text>
</comment>
<keyword evidence="3 12" id="KW-0997">Cell inner membrane</keyword>
<evidence type="ECO:0000256" key="6">
    <source>
        <dbReference type="ARBA" id="ARBA00022692"/>
    </source>
</evidence>
<feature type="transmembrane region" description="Helical" evidence="12">
    <location>
        <begin position="234"/>
        <end position="257"/>
    </location>
</feature>
<keyword evidence="8 12" id="KW-0448">Lipopolysaccharide biosynthesis</keyword>
<dbReference type="EMBL" id="QRAP01000006">
    <property type="protein sequence ID" value="RDK89852.1"/>
    <property type="molecule type" value="Genomic_DNA"/>
</dbReference>
<evidence type="ECO:0000256" key="7">
    <source>
        <dbReference type="ARBA" id="ARBA00022842"/>
    </source>
</evidence>
<dbReference type="PANTHER" id="PTHR22926">
    <property type="entry name" value="PHOSPHO-N-ACETYLMURAMOYL-PENTAPEPTIDE-TRANSFERASE"/>
    <property type="match status" value="1"/>
</dbReference>
<evidence type="ECO:0000256" key="4">
    <source>
        <dbReference type="ARBA" id="ARBA00022676"/>
    </source>
</evidence>
<dbReference type="AlphaFoldDB" id="A0A370QNF1"/>
<feature type="transmembrane region" description="Helical" evidence="12">
    <location>
        <begin position="289"/>
        <end position="308"/>
    </location>
</feature>
<comment type="subcellular location">
    <subcellularLocation>
        <location evidence="12">Cell inner membrane</location>
        <topology evidence="12">Multi-pass membrane protein</topology>
    </subcellularLocation>
    <subcellularLocation>
        <location evidence="1">Cell membrane</location>
        <topology evidence="1">Multi-pass membrane protein</topology>
    </subcellularLocation>
</comment>
<keyword evidence="4 12" id="KW-0328">Glycosyltransferase</keyword>
<feature type="transmembrane region" description="Helical" evidence="12">
    <location>
        <begin position="155"/>
        <end position="172"/>
    </location>
</feature>
<comment type="caution">
    <text evidence="14">The sequence shown here is derived from an EMBL/GenBank/DDBJ whole genome shotgun (WGS) entry which is preliminary data.</text>
</comment>
<dbReference type="Pfam" id="PF00953">
    <property type="entry name" value="Glycos_transf_4"/>
    <property type="match status" value="1"/>
</dbReference>
<dbReference type="OrthoDB" id="9783652at2"/>
<accession>A0A370QNF1</accession>
<evidence type="ECO:0000256" key="11">
    <source>
        <dbReference type="ARBA" id="ARBA00023211"/>
    </source>
</evidence>
<dbReference type="GO" id="GO:0005886">
    <property type="term" value="C:plasma membrane"/>
    <property type="evidence" value="ECO:0007669"/>
    <property type="project" value="UniProtKB-SubCell"/>
</dbReference>
<dbReference type="HAMAP" id="MF_02030">
    <property type="entry name" value="WecA_Gammaproteo"/>
    <property type="match status" value="1"/>
</dbReference>
<dbReference type="GO" id="GO:0000287">
    <property type="term" value="F:magnesium ion binding"/>
    <property type="evidence" value="ECO:0007669"/>
    <property type="project" value="InterPro"/>
</dbReference>
<name>A0A370QNF1_9GAMM</name>
<dbReference type="CDD" id="cd06853">
    <property type="entry name" value="GT_WecA_like"/>
    <property type="match status" value="1"/>
</dbReference>
<organism evidence="14 15">
    <name type="scientific">Enterobacillus tribolii</name>
    <dbReference type="NCBI Taxonomy" id="1487935"/>
    <lineage>
        <taxon>Bacteria</taxon>
        <taxon>Pseudomonadati</taxon>
        <taxon>Pseudomonadota</taxon>
        <taxon>Gammaproteobacteria</taxon>
        <taxon>Enterobacterales</taxon>
        <taxon>Hafniaceae</taxon>
        <taxon>Enterobacillus</taxon>
    </lineage>
</organism>
<dbReference type="GO" id="GO:0071555">
    <property type="term" value="P:cell wall organization"/>
    <property type="evidence" value="ECO:0007669"/>
    <property type="project" value="TreeGrafter"/>
</dbReference>
<evidence type="ECO:0000256" key="2">
    <source>
        <dbReference type="ARBA" id="ARBA00022475"/>
    </source>
</evidence>
<dbReference type="Proteomes" id="UP000254848">
    <property type="component" value="Unassembled WGS sequence"/>
</dbReference>
<dbReference type="InterPro" id="IPR012750">
    <property type="entry name" value="ECA_WecA-rel"/>
</dbReference>
<evidence type="ECO:0000256" key="9">
    <source>
        <dbReference type="ARBA" id="ARBA00022989"/>
    </source>
</evidence>
<evidence type="ECO:0000256" key="8">
    <source>
        <dbReference type="ARBA" id="ARBA00022985"/>
    </source>
</evidence>
<keyword evidence="11 12" id="KW-0464">Manganese</keyword>
<keyword evidence="15" id="KW-1185">Reference proteome</keyword>
<feature type="transmembrane region" description="Helical" evidence="12">
    <location>
        <begin position="208"/>
        <end position="228"/>
    </location>
</feature>
<dbReference type="UniPathway" id="UPA00566"/>
<keyword evidence="13" id="KW-0479">Metal-binding</keyword>
<dbReference type="GO" id="GO:0044038">
    <property type="term" value="P:cell wall macromolecule biosynthetic process"/>
    <property type="evidence" value="ECO:0007669"/>
    <property type="project" value="TreeGrafter"/>
</dbReference>
<dbReference type="PANTHER" id="PTHR22926:SF3">
    <property type="entry name" value="UNDECAPRENYL-PHOSPHATE ALPHA-N-ACETYLGLUCOSAMINYL 1-PHOSPHATE TRANSFERASE"/>
    <property type="match status" value="1"/>
</dbReference>
<feature type="transmembrane region" description="Helical" evidence="12">
    <location>
        <begin position="125"/>
        <end position="143"/>
    </location>
</feature>
<reference evidence="14 15" key="1">
    <citation type="submission" date="2018-07" db="EMBL/GenBank/DDBJ databases">
        <title>Genomic Encyclopedia of Type Strains, Phase IV (KMG-IV): sequencing the most valuable type-strain genomes for metagenomic binning, comparative biology and taxonomic classification.</title>
        <authorList>
            <person name="Goeker M."/>
        </authorList>
    </citation>
    <scope>NUCLEOTIDE SEQUENCE [LARGE SCALE GENOMIC DNA]</scope>
    <source>
        <strain evidence="14 15">DSM 103736</strain>
    </source>
</reference>